<evidence type="ECO:0000313" key="2">
    <source>
        <dbReference type="Proteomes" id="UP000814140"/>
    </source>
</evidence>
<name>A0ACB8TDY1_9AGAM</name>
<reference evidence="1" key="1">
    <citation type="submission" date="2021-03" db="EMBL/GenBank/DDBJ databases">
        <authorList>
            <consortium name="DOE Joint Genome Institute"/>
            <person name="Ahrendt S."/>
            <person name="Looney B.P."/>
            <person name="Miyauchi S."/>
            <person name="Morin E."/>
            <person name="Drula E."/>
            <person name="Courty P.E."/>
            <person name="Chicoki N."/>
            <person name="Fauchery L."/>
            <person name="Kohler A."/>
            <person name="Kuo A."/>
            <person name="Labutti K."/>
            <person name="Pangilinan J."/>
            <person name="Lipzen A."/>
            <person name="Riley R."/>
            <person name="Andreopoulos W."/>
            <person name="He G."/>
            <person name="Johnson J."/>
            <person name="Barry K.W."/>
            <person name="Grigoriev I.V."/>
            <person name="Nagy L."/>
            <person name="Hibbett D."/>
            <person name="Henrissat B."/>
            <person name="Matheny P.B."/>
            <person name="Labbe J."/>
            <person name="Martin F."/>
        </authorList>
    </citation>
    <scope>NUCLEOTIDE SEQUENCE</scope>
    <source>
        <strain evidence="1">HHB10654</strain>
    </source>
</reference>
<protein>
    <submittedName>
        <fullName evidence="1">Uncharacterized protein</fullName>
    </submittedName>
</protein>
<comment type="caution">
    <text evidence="1">The sequence shown here is derived from an EMBL/GenBank/DDBJ whole genome shotgun (WGS) entry which is preliminary data.</text>
</comment>
<accession>A0ACB8TDY1</accession>
<dbReference type="Proteomes" id="UP000814140">
    <property type="component" value="Unassembled WGS sequence"/>
</dbReference>
<keyword evidence="2" id="KW-1185">Reference proteome</keyword>
<reference evidence="1" key="2">
    <citation type="journal article" date="2022" name="New Phytol.">
        <title>Evolutionary transition to the ectomycorrhizal habit in the genomes of a hyperdiverse lineage of mushroom-forming fungi.</title>
        <authorList>
            <person name="Looney B."/>
            <person name="Miyauchi S."/>
            <person name="Morin E."/>
            <person name="Drula E."/>
            <person name="Courty P.E."/>
            <person name="Kohler A."/>
            <person name="Kuo A."/>
            <person name="LaButti K."/>
            <person name="Pangilinan J."/>
            <person name="Lipzen A."/>
            <person name="Riley R."/>
            <person name="Andreopoulos W."/>
            <person name="He G."/>
            <person name="Johnson J."/>
            <person name="Nolan M."/>
            <person name="Tritt A."/>
            <person name="Barry K.W."/>
            <person name="Grigoriev I.V."/>
            <person name="Nagy L.G."/>
            <person name="Hibbett D."/>
            <person name="Henrissat B."/>
            <person name="Matheny P.B."/>
            <person name="Labbe J."/>
            <person name="Martin F.M."/>
        </authorList>
    </citation>
    <scope>NUCLEOTIDE SEQUENCE</scope>
    <source>
        <strain evidence="1">HHB10654</strain>
    </source>
</reference>
<sequence>MSASNYTTDPNVPKTAIVIGPVFVGNAVNWLLMGTLIVQVYMFYVKFPGERLGIRLLVYGIFCLDIVQTVLGTQLAWYWMIINWNNPASLEDTFNWPSTTIPIMCALVSGIVQMFYAWQIWVLSTGVIMHFIAVLIVVIAFGQSLAGIIASSLLLISPTAETFVRLHPGFEFWLARSLVTDILICGCMLWILYHAKKGTMWAESETLISKLIVNTIRTGTVTVVCAAIELALFVAGEDHFNYLAPAYILGKLCVSRF</sequence>
<dbReference type="EMBL" id="MU277192">
    <property type="protein sequence ID" value="KAI0066606.1"/>
    <property type="molecule type" value="Genomic_DNA"/>
</dbReference>
<proteinExistence type="predicted"/>
<evidence type="ECO:0000313" key="1">
    <source>
        <dbReference type="EMBL" id="KAI0066606.1"/>
    </source>
</evidence>
<organism evidence="1 2">
    <name type="scientific">Artomyces pyxidatus</name>
    <dbReference type="NCBI Taxonomy" id="48021"/>
    <lineage>
        <taxon>Eukaryota</taxon>
        <taxon>Fungi</taxon>
        <taxon>Dikarya</taxon>
        <taxon>Basidiomycota</taxon>
        <taxon>Agaricomycotina</taxon>
        <taxon>Agaricomycetes</taxon>
        <taxon>Russulales</taxon>
        <taxon>Auriscalpiaceae</taxon>
        <taxon>Artomyces</taxon>
    </lineage>
</organism>
<gene>
    <name evidence="1" type="ORF">BV25DRAFT_1408204</name>
</gene>